<reference evidence="1 2" key="1">
    <citation type="journal article" date="2001" name="J. Bacteriol.">
        <title>Phylogeny of the major head and tail genes of the wide-ranging T4-type bacteriophages.</title>
        <authorList>
            <person name="Tetart F."/>
            <person name="Desplats C."/>
            <person name="Kutateladze M."/>
            <person name="Monod C."/>
            <person name="Ackermann H.W."/>
            <person name="Krisch H.M."/>
        </authorList>
    </citation>
    <scope>NUCLEOTIDE SEQUENCE</scope>
</reference>
<dbReference type="OrthoDB" id="10304at10239"/>
<dbReference type="EMBL" id="AY266303">
    <property type="protein sequence ID" value="AAQ17684.1"/>
    <property type="molecule type" value="Genomic_DNA"/>
</dbReference>
<dbReference type="KEGG" id="vg:2657871"/>
<gene>
    <name evidence="1" type="ORF">Aeh1ORF027c</name>
</gene>
<evidence type="ECO:0000313" key="2">
    <source>
        <dbReference type="Proteomes" id="UP000002555"/>
    </source>
</evidence>
<accession>Q76Z62</accession>
<keyword evidence="2" id="KW-1185">Reference proteome</keyword>
<organism evidence="1 2">
    <name type="scientific">Aeromonas phage Aeh1</name>
    <dbReference type="NCBI Taxonomy" id="2880362"/>
    <lineage>
        <taxon>Viruses</taxon>
        <taxon>Duplodnaviria</taxon>
        <taxon>Heunggongvirae</taxon>
        <taxon>Uroviricota</taxon>
        <taxon>Caudoviricetes</taxon>
        <taxon>Pantevenvirales</taxon>
        <taxon>Straboviridae</taxon>
        <taxon>Cinqassovirus</taxon>
        <taxon>Cinqassovirus aeh1</taxon>
    </lineage>
</organism>
<dbReference type="RefSeq" id="NP_943907.1">
    <property type="nucleotide sequence ID" value="NC_005260.1"/>
</dbReference>
<evidence type="ECO:0000313" key="1">
    <source>
        <dbReference type="EMBL" id="AAQ17684.1"/>
    </source>
</evidence>
<dbReference type="Proteomes" id="UP000002555">
    <property type="component" value="Segment"/>
</dbReference>
<sequence length="773" mass="85105">MPFIVLGGGSGGAGGGSLVVPNDLRFASTAARDTFFTNNPGRLLDDLIVLITTAPGTYQLFQYKKADTSWKEITAVITGAVGAAGKDGFDVSIQYSADNPPGDAGWFGVPDDNSKYIRFSRDDQVSWSKGFKLVADKVKYQYSINGISDWVNTFDQATHKYARMSVNEGIDYTAGFKISADTIVYQYGETETGPWSTTFDKDLRQWGRISINSGLTFDAPFRFVAQDGLSFIAQYSASELGPWTSFFQDGIHEYVRFSNDNQHSWTPAQRFKAIPFGVNAEDRNVIDIGGHKIISNNENMAFRNVFTGDNFYPVWQGISNDGLSIYGAAEVVFEARENRVPFNGDIDYGQIVDYNFTRPYPARMAILRMALMPAENYVGDIKFQIWSQGGLTLIYSQTVKNAELVDRQEELINYQGNLFVQPGNILNVRVVKPDGTPIKCYGGTTVPTEPWRVVDLMRFRAVDIINKEDGADVARMLETLQGANRLSINALKDADTFKVGTMRGDINFTRDLTQFVPATKNDYWRSDREINYGGLAFKAGDKLVIMRNIGENESFLNLVDPNTFYLERNLANVAKPTELGIVMPGRNTLVSATGELYVRPASAENDGAVKLGVPNGAAKLGEDGKVSVEQLPPIDTLRRVSVANETARLSLPVANRFTIAIQIDTQDQWYLDAFALPNIKANWTYGGSVATSVTGFNTRTGNVVPQAGDYTADMVGALAKPATNDGKRRVVVGNKLVEEEVASDVITDAATAKKYKLIMDAGVPYLEEIIVTP</sequence>
<protein>
    <submittedName>
        <fullName evidence="1">Uncharacterized protein</fullName>
    </submittedName>
</protein>
<name>Q76Z62_9CAUD</name>
<proteinExistence type="predicted"/>